<evidence type="ECO:0000313" key="3">
    <source>
        <dbReference type="Proteomes" id="UP000777661"/>
    </source>
</evidence>
<sequence length="69" mass="7390">MTRTLIIVAAATVIVGIAVAIWVVPNLGGEPDRARRVLDTPTEYDTTAGQEMRPRWGNGEGQGDEAPDN</sequence>
<dbReference type="NCBIfam" id="TIGR04361">
    <property type="entry name" value="TrbK_Ti"/>
    <property type="match status" value="1"/>
</dbReference>
<dbReference type="Proteomes" id="UP000777661">
    <property type="component" value="Unassembled WGS sequence"/>
</dbReference>
<dbReference type="InterPro" id="IPR020065">
    <property type="entry name" value="Conjugal_tfr_protein_TrbK"/>
</dbReference>
<name>A0ABS7RDB0_9HYPH</name>
<keyword evidence="3" id="KW-1185">Reference proteome</keyword>
<evidence type="ECO:0000313" key="2">
    <source>
        <dbReference type="EMBL" id="MBY8918883.1"/>
    </source>
</evidence>
<proteinExistence type="predicted"/>
<protein>
    <submittedName>
        <fullName evidence="2">Entry exclusion protein TrbK</fullName>
    </submittedName>
</protein>
<reference evidence="2 3" key="1">
    <citation type="submission" date="2021-06" db="EMBL/GenBank/DDBJ databases">
        <title>Nitratireductor porphyridii sp. nov., isolated from a small marine red alga, Porphyridium purpureum in South Korea.</title>
        <authorList>
            <person name="Kim K.H."/>
            <person name="Kristyanto S."/>
            <person name="Jeon C.O."/>
        </authorList>
    </citation>
    <scope>NUCLEOTIDE SEQUENCE [LARGE SCALE GENOMIC DNA]</scope>
    <source>
        <strain evidence="2 3">R6</strain>
    </source>
</reference>
<comment type="caution">
    <text evidence="2">The sequence shown here is derived from an EMBL/GenBank/DDBJ whole genome shotgun (WGS) entry which is preliminary data.</text>
</comment>
<dbReference type="RefSeq" id="WP_223006673.1">
    <property type="nucleotide sequence ID" value="NZ_CBDDPV010000002.1"/>
</dbReference>
<feature type="region of interest" description="Disordered" evidence="1">
    <location>
        <begin position="32"/>
        <end position="69"/>
    </location>
</feature>
<evidence type="ECO:0000256" key="1">
    <source>
        <dbReference type="SAM" id="MobiDB-lite"/>
    </source>
</evidence>
<organism evidence="2 3">
    <name type="scientific">Nitratireductor rhodophyticola</name>
    <dbReference type="NCBI Taxonomy" id="2854036"/>
    <lineage>
        <taxon>Bacteria</taxon>
        <taxon>Pseudomonadati</taxon>
        <taxon>Pseudomonadota</taxon>
        <taxon>Alphaproteobacteria</taxon>
        <taxon>Hyphomicrobiales</taxon>
        <taxon>Phyllobacteriaceae</taxon>
        <taxon>Nitratireductor</taxon>
    </lineage>
</organism>
<dbReference type="EMBL" id="JAHSQO010000008">
    <property type="protein sequence ID" value="MBY8918883.1"/>
    <property type="molecule type" value="Genomic_DNA"/>
</dbReference>
<accession>A0ABS7RDB0</accession>
<gene>
    <name evidence="2" type="primary">trbK</name>
    <name evidence="2" type="ORF">KVG22_19945</name>
</gene>